<dbReference type="InterPro" id="IPR016163">
    <property type="entry name" value="Ald_DH_C"/>
</dbReference>
<feature type="active site" evidence="4">
    <location>
        <position position="303"/>
    </location>
</feature>
<evidence type="ECO:0000256" key="2">
    <source>
        <dbReference type="ARBA" id="ARBA00023002"/>
    </source>
</evidence>
<dbReference type="STRING" id="1314783.A0A165PPM1"/>
<dbReference type="AlphaFoldDB" id="A0A165PPM1"/>
<dbReference type="FunFam" id="3.40.309.10:FF:000001">
    <property type="entry name" value="Mitochondrial aldehyde dehydrogenase 2"/>
    <property type="match status" value="1"/>
</dbReference>
<dbReference type="PANTHER" id="PTHR11699">
    <property type="entry name" value="ALDEHYDE DEHYDROGENASE-RELATED"/>
    <property type="match status" value="1"/>
</dbReference>
<keyword evidence="9" id="KW-1185">Reference proteome</keyword>
<dbReference type="SUPFAM" id="SSF53720">
    <property type="entry name" value="ALDH-like"/>
    <property type="match status" value="1"/>
</dbReference>
<dbReference type="Gene3D" id="3.40.605.10">
    <property type="entry name" value="Aldehyde Dehydrogenase, Chain A, domain 1"/>
    <property type="match status" value="1"/>
</dbReference>
<dbReference type="FunFam" id="3.40.605.10:FF:000026">
    <property type="entry name" value="Aldehyde dehydrogenase, putative"/>
    <property type="match status" value="1"/>
</dbReference>
<sequence>MPSIWTHTFDTPVFKGSVEVPTGLFINGEFVDGSMQETIDVINPSTGQLITKVSVGTPEDVDTAVKAAQHAFDTVWGLHAPGSQRGILLNKLAQLIEDNQNVIASIEALDNGKSFLAAKDGDVKSVIECFRYYAGWADKIHGKTIETSEAQLVYTRHEPIGVVGQIIPWNFPIVMLCWKLAPALATGNAVVLKPSELTPLTALFVATLIKEAGYPDGVVNIVNGYGNVVGQTIAEHMGIGKVAFTGSTLVGRKIMEAASKSNLKKVTLELGGKSPVIIFDDTDIDQAVKWSAMGIFFNAGQACSAGSRIFVHEKIYDEYLKRFTAWAQNVKVGEPFSPSTFQGPLVSEVQYNRVMGYIKSGKDEGATLYEGGERIGSEGYFIRPTIFTDVKPHMKIVREEIFGPVGVLIKFKDEEDVIRQANDSVYGLAANVFTKDIQKAIRTSNALQAGSVWVNCVNAVHTAVPFGGYKQSGIGRELGEYALENYTNVKAVQVNIGMQI</sequence>
<dbReference type="InterPro" id="IPR016160">
    <property type="entry name" value="Ald_DH_CS_CYS"/>
</dbReference>
<feature type="domain" description="Aldehyde dehydrogenase" evidence="7">
    <location>
        <begin position="31"/>
        <end position="492"/>
    </location>
</feature>
<dbReference type="GO" id="GO:0006081">
    <property type="term" value="P:aldehyde metabolic process"/>
    <property type="evidence" value="ECO:0007669"/>
    <property type="project" value="InterPro"/>
</dbReference>
<comment type="similarity">
    <text evidence="1 3 6">Belongs to the aldehyde dehydrogenase family.</text>
</comment>
<dbReference type="Gene3D" id="3.40.309.10">
    <property type="entry name" value="Aldehyde Dehydrogenase, Chain A, domain 2"/>
    <property type="match status" value="1"/>
</dbReference>
<evidence type="ECO:0000259" key="7">
    <source>
        <dbReference type="Pfam" id="PF00171"/>
    </source>
</evidence>
<gene>
    <name evidence="8" type="ORF">DAEQUDRAFT_671384</name>
</gene>
<dbReference type="Pfam" id="PF00171">
    <property type="entry name" value="Aldedh"/>
    <property type="match status" value="1"/>
</dbReference>
<dbReference type="InterPro" id="IPR012394">
    <property type="entry name" value="Aldehyde_DH_NAD(P)"/>
</dbReference>
<evidence type="ECO:0000256" key="6">
    <source>
        <dbReference type="RuleBase" id="RU003345"/>
    </source>
</evidence>
<evidence type="ECO:0000256" key="1">
    <source>
        <dbReference type="ARBA" id="ARBA00009986"/>
    </source>
</evidence>
<dbReference type="InterPro" id="IPR029510">
    <property type="entry name" value="Ald_DH_CS_GLU"/>
</dbReference>
<evidence type="ECO:0000256" key="3">
    <source>
        <dbReference type="PIRNR" id="PIRNR036492"/>
    </source>
</evidence>
<dbReference type="GO" id="GO:0019413">
    <property type="term" value="P:acetate biosynthetic process"/>
    <property type="evidence" value="ECO:0007669"/>
    <property type="project" value="UniProtKB-ARBA"/>
</dbReference>
<organism evidence="8 9">
    <name type="scientific">Daedalea quercina L-15889</name>
    <dbReference type="NCBI Taxonomy" id="1314783"/>
    <lineage>
        <taxon>Eukaryota</taxon>
        <taxon>Fungi</taxon>
        <taxon>Dikarya</taxon>
        <taxon>Basidiomycota</taxon>
        <taxon>Agaricomycotina</taxon>
        <taxon>Agaricomycetes</taxon>
        <taxon>Polyporales</taxon>
        <taxon>Fomitopsis</taxon>
    </lineage>
</organism>
<dbReference type="CDD" id="cd07091">
    <property type="entry name" value="ALDH_F1-2_Ald2-like"/>
    <property type="match status" value="1"/>
</dbReference>
<dbReference type="EMBL" id="KV429066">
    <property type="protein sequence ID" value="KZT68472.1"/>
    <property type="molecule type" value="Genomic_DNA"/>
</dbReference>
<dbReference type="InterPro" id="IPR016161">
    <property type="entry name" value="Ald_DH/histidinol_DH"/>
</dbReference>
<dbReference type="InterPro" id="IPR016162">
    <property type="entry name" value="Ald_DH_N"/>
</dbReference>
<dbReference type="PROSITE" id="PS00687">
    <property type="entry name" value="ALDEHYDE_DEHYDR_GLU"/>
    <property type="match status" value="1"/>
</dbReference>
<name>A0A165PPM1_9APHY</name>
<dbReference type="InterPro" id="IPR015590">
    <property type="entry name" value="Aldehyde_DH_dom"/>
</dbReference>
<reference evidence="8 9" key="1">
    <citation type="journal article" date="2016" name="Mol. Biol. Evol.">
        <title>Comparative Genomics of Early-Diverging Mushroom-Forming Fungi Provides Insights into the Origins of Lignocellulose Decay Capabilities.</title>
        <authorList>
            <person name="Nagy L.G."/>
            <person name="Riley R."/>
            <person name="Tritt A."/>
            <person name="Adam C."/>
            <person name="Daum C."/>
            <person name="Floudas D."/>
            <person name="Sun H."/>
            <person name="Yadav J.S."/>
            <person name="Pangilinan J."/>
            <person name="Larsson K.H."/>
            <person name="Matsuura K."/>
            <person name="Barry K."/>
            <person name="Labutti K."/>
            <person name="Kuo R."/>
            <person name="Ohm R.A."/>
            <person name="Bhattacharya S.S."/>
            <person name="Shirouzu T."/>
            <person name="Yoshinaga Y."/>
            <person name="Martin F.M."/>
            <person name="Grigoriev I.V."/>
            <person name="Hibbett D.S."/>
        </authorList>
    </citation>
    <scope>NUCLEOTIDE SEQUENCE [LARGE SCALE GENOMIC DNA]</scope>
    <source>
        <strain evidence="8 9">L-15889</strain>
    </source>
</reference>
<accession>A0A165PPM1</accession>
<dbReference type="Proteomes" id="UP000076727">
    <property type="component" value="Unassembled WGS sequence"/>
</dbReference>
<keyword evidence="2 3" id="KW-0560">Oxidoreductase</keyword>
<evidence type="ECO:0000313" key="8">
    <source>
        <dbReference type="EMBL" id="KZT68472.1"/>
    </source>
</evidence>
<protein>
    <recommendedName>
        <fullName evidence="3">Aldehyde dehydrogenase</fullName>
    </recommendedName>
</protein>
<evidence type="ECO:0000256" key="5">
    <source>
        <dbReference type="PROSITE-ProRule" id="PRU10007"/>
    </source>
</evidence>
<dbReference type="PIRSF" id="PIRSF036492">
    <property type="entry name" value="ALDH"/>
    <property type="match status" value="1"/>
</dbReference>
<dbReference type="PROSITE" id="PS00070">
    <property type="entry name" value="ALDEHYDE_DEHYDR_CYS"/>
    <property type="match status" value="1"/>
</dbReference>
<proteinExistence type="inferred from homology"/>
<dbReference type="GO" id="GO:0004030">
    <property type="term" value="F:aldehyde dehydrogenase [NAD(P)+] activity"/>
    <property type="evidence" value="ECO:0007669"/>
    <property type="project" value="UniProtKB-ARBA"/>
</dbReference>
<dbReference type="FunFam" id="3.40.605.10:FF:000050">
    <property type="entry name" value="Aldehyde dehydrogenase, mitochondrial"/>
    <property type="match status" value="1"/>
</dbReference>
<evidence type="ECO:0000256" key="4">
    <source>
        <dbReference type="PIRSR" id="PIRSR036492-1"/>
    </source>
</evidence>
<feature type="active site" evidence="4 5">
    <location>
        <position position="269"/>
    </location>
</feature>
<evidence type="ECO:0000313" key="9">
    <source>
        <dbReference type="Proteomes" id="UP000076727"/>
    </source>
</evidence>
<dbReference type="OrthoDB" id="310895at2759"/>